<dbReference type="Pfam" id="PF13358">
    <property type="entry name" value="DDE_3"/>
    <property type="match status" value="1"/>
</dbReference>
<dbReference type="SUPFAM" id="SSF46689">
    <property type="entry name" value="Homeodomain-like"/>
    <property type="match status" value="1"/>
</dbReference>
<dbReference type="InterPro" id="IPR012337">
    <property type="entry name" value="RNaseH-like_sf"/>
</dbReference>
<organism evidence="2">
    <name type="scientific">viral metagenome</name>
    <dbReference type="NCBI Taxonomy" id="1070528"/>
    <lineage>
        <taxon>unclassified sequences</taxon>
        <taxon>metagenomes</taxon>
        <taxon>organismal metagenomes</taxon>
    </lineage>
</organism>
<dbReference type="InterPro" id="IPR009057">
    <property type="entry name" value="Homeodomain-like_sf"/>
</dbReference>
<dbReference type="EMBL" id="MN739531">
    <property type="protein sequence ID" value="QHT11050.1"/>
    <property type="molecule type" value="Genomic_DNA"/>
</dbReference>
<feature type="domain" description="Tc1-like transposase DDE" evidence="1">
    <location>
        <begin position="148"/>
        <end position="288"/>
    </location>
</feature>
<dbReference type="InterPro" id="IPR038717">
    <property type="entry name" value="Tc1-like_DDE_dom"/>
</dbReference>
<dbReference type="NCBIfam" id="NF033545">
    <property type="entry name" value="transpos_IS630"/>
    <property type="match status" value="1"/>
</dbReference>
<dbReference type="Gene3D" id="3.30.420.10">
    <property type="entry name" value="Ribonuclease H-like superfamily/Ribonuclease H"/>
    <property type="match status" value="1"/>
</dbReference>
<evidence type="ECO:0000259" key="1">
    <source>
        <dbReference type="Pfam" id="PF13358"/>
    </source>
</evidence>
<protein>
    <recommendedName>
        <fullName evidence="1">Tc1-like transposase DDE domain-containing protein</fullName>
    </recommendedName>
</protein>
<dbReference type="SUPFAM" id="SSF53098">
    <property type="entry name" value="Ribonuclease H-like"/>
    <property type="match status" value="1"/>
</dbReference>
<dbReference type="InterPro" id="IPR036397">
    <property type="entry name" value="RNaseH_sf"/>
</dbReference>
<evidence type="ECO:0000313" key="2">
    <source>
        <dbReference type="EMBL" id="QHT11050.1"/>
    </source>
</evidence>
<name>A0A6C0D470_9ZZZZ</name>
<dbReference type="AlphaFoldDB" id="A0A6C0D470"/>
<dbReference type="InterPro" id="IPR047655">
    <property type="entry name" value="Transpos_IS630-like"/>
</dbReference>
<accession>A0A6C0D470</accession>
<dbReference type="PANTHER" id="PTHR46564:SF1">
    <property type="entry name" value="TRANSPOSASE"/>
    <property type="match status" value="1"/>
</dbReference>
<dbReference type="PANTHER" id="PTHR46564">
    <property type="entry name" value="TRANSPOSASE"/>
    <property type="match status" value="1"/>
</dbReference>
<reference evidence="2" key="1">
    <citation type="journal article" date="2020" name="Nature">
        <title>Giant virus diversity and host interactions through global metagenomics.</title>
        <authorList>
            <person name="Schulz F."/>
            <person name="Roux S."/>
            <person name="Paez-Espino D."/>
            <person name="Jungbluth S."/>
            <person name="Walsh D.A."/>
            <person name="Denef V.J."/>
            <person name="McMahon K.D."/>
            <person name="Konstantinidis K.T."/>
            <person name="Eloe-Fadrosh E.A."/>
            <person name="Kyrpides N.C."/>
            <person name="Woyke T."/>
        </authorList>
    </citation>
    <scope>NUCLEOTIDE SEQUENCE</scope>
    <source>
        <strain evidence="2">GVMAG-M-3300023174-111</strain>
    </source>
</reference>
<dbReference type="GO" id="GO:0003676">
    <property type="term" value="F:nucleic acid binding"/>
    <property type="evidence" value="ECO:0007669"/>
    <property type="project" value="InterPro"/>
</dbReference>
<proteinExistence type="predicted"/>
<sequence length="320" mass="38821">MKQHTEDYKETTVKYYLENNEDMRNTCKIFKCKFQSLARWIKTYKNNGNINRKTRKNHNLKITPQIEKFVKEYVRKYNTTTLWELSKLVNEKFKVHLTDMSIYNILHKHKLTRKRLRSKYYPEKKEGQEKEDLENFYKKLTDFDYKRTICLNETSIYLNMTLTYGRSKSGTRVIKKTNKYPYKRYNLLCAISSDKVVGWKLYPEMKGGVKTTDILDFYDEFIQSNYKNYLVIMDNAVIHKSKLIREKIEYDNNHLLYSVPYHPETNSIEEFFSQLKHYIKKESPNTYEDIYKVITNILDKKITKEHLSNYLKHSYKIYKS</sequence>